<proteinExistence type="predicted"/>
<feature type="chain" id="PRO_5032367276" evidence="1">
    <location>
        <begin position="23"/>
        <end position="367"/>
    </location>
</feature>
<dbReference type="PANTHER" id="PTHR41247:SF1">
    <property type="entry name" value="HTH-TYPE TRANSCRIPTIONAL REPRESSOR YCNK"/>
    <property type="match status" value="1"/>
</dbReference>
<feature type="signal peptide" evidence="1">
    <location>
        <begin position="1"/>
        <end position="22"/>
    </location>
</feature>
<dbReference type="KEGG" id="sbal:HUE88_04050"/>
<organism evidence="2 3">
    <name type="scientific">Candidatus Sulfurimonas baltica</name>
    <dbReference type="NCBI Taxonomy" id="2740404"/>
    <lineage>
        <taxon>Bacteria</taxon>
        <taxon>Pseudomonadati</taxon>
        <taxon>Campylobacterota</taxon>
        <taxon>Epsilonproteobacteria</taxon>
        <taxon>Campylobacterales</taxon>
        <taxon>Sulfurimonadaceae</taxon>
        <taxon>Sulfurimonas</taxon>
    </lineage>
</organism>
<protein>
    <submittedName>
        <fullName evidence="2">Nitrous oxide reductase accessory protein NosL</fullName>
    </submittedName>
</protein>
<keyword evidence="1" id="KW-0732">Signal</keyword>
<evidence type="ECO:0000313" key="3">
    <source>
        <dbReference type="Proteomes" id="UP000593994"/>
    </source>
</evidence>
<keyword evidence="3" id="KW-1185">Reference proteome</keyword>
<dbReference type="Pfam" id="PF05573">
    <property type="entry name" value="NosL"/>
    <property type="match status" value="2"/>
</dbReference>
<dbReference type="EMBL" id="CP054492">
    <property type="protein sequence ID" value="QOY52868.1"/>
    <property type="molecule type" value="Genomic_DNA"/>
</dbReference>
<dbReference type="AlphaFoldDB" id="A0A7S7LWQ5"/>
<dbReference type="Proteomes" id="UP000593994">
    <property type="component" value="Chromosome"/>
</dbReference>
<gene>
    <name evidence="2" type="ORF">HUE88_04050</name>
</gene>
<name>A0A7S7LWQ5_9BACT</name>
<dbReference type="RefSeq" id="WP_194371330.1">
    <property type="nucleotide sequence ID" value="NZ_CP054492.1"/>
</dbReference>
<accession>A0A7S7LWQ5</accession>
<dbReference type="Gene3D" id="3.30.70.2050">
    <property type="match status" value="2"/>
</dbReference>
<evidence type="ECO:0000256" key="1">
    <source>
        <dbReference type="SAM" id="SignalP"/>
    </source>
</evidence>
<reference evidence="2 3" key="1">
    <citation type="submission" date="2020-05" db="EMBL/GenBank/DDBJ databases">
        <title>Sulfurimonas marisnigri, sp. nov., and Sulfurimonas baltica, sp. nov., manganese oxide reducing chemolithoautotrophs of the class Epsilonproteobacteria isolated from the pelagic redoxclines of the Black and Baltic Seas and emended description of the genus Sulfurimonas.</title>
        <authorList>
            <person name="Henkel J.V."/>
            <person name="Laudan C."/>
            <person name="Werner J."/>
            <person name="Neu T."/>
            <person name="Plewe S."/>
            <person name="Sproer C."/>
            <person name="Bunk B."/>
            <person name="Schulz-Vogt H.N."/>
        </authorList>
    </citation>
    <scope>NUCLEOTIDE SEQUENCE [LARGE SCALE GENOMIC DNA]</scope>
    <source>
        <strain evidence="2 3">GD2</strain>
    </source>
</reference>
<evidence type="ECO:0000313" key="2">
    <source>
        <dbReference type="EMBL" id="QOY52868.1"/>
    </source>
</evidence>
<dbReference type="InterPro" id="IPR008719">
    <property type="entry name" value="N2O_reductase_NosL"/>
</dbReference>
<dbReference type="PANTHER" id="PTHR41247">
    <property type="entry name" value="HTH-TYPE TRANSCRIPTIONAL REPRESSOR YCNK"/>
    <property type="match status" value="1"/>
</dbReference>
<sequence length="367" mass="41908">MKKTTIFLYTLLLIFTYSSLCAFSKEANSEPVLVQSGKQKHWCSVCGMNIKMNYKTSHTSKLPSGKNRQYCSIRCLTVDMHEHNLNADDVKVVDVLSEELIDAKAAFYVVGSDIKGTMTKVSKLAFENAESAEDFSIENGGDVVSFDKALEIAKKSLESDIQMINKKKIKKIYPMGKKIFENTCKKDIEPKNYLQINELKSAIKNENLCKEKNGEELDEKELQAVSVYLWEVKKFDDLEKIANTIKVTKDEKCPICGMFVYKYPKWAAQIFYGDSHLSFDGIKDMMKYYFKHKDSVSKILVTDYYSQKAIDGAEAYYVIGSDVYGPMGDEIIPFKNESEAKTFNIDHKGFKVLNFIDINKEEVDKLD</sequence>
<dbReference type="SUPFAM" id="SSF160387">
    <property type="entry name" value="NosL/MerB-like"/>
    <property type="match status" value="2"/>
</dbReference>